<name>A0A6B0V4W9_IXORI</name>
<sequence>MASWKASWRCQVSTTTLTMLTSSTHSTSRKRNSGVRLWRTRARALAAFALKPLVGLSVSLRCARWVAPAALGIRTVLQVASSRLSLSAGALEALRARAGVVWGDSLGVVFWEVAAVAGWLGSWSADGPATLARGSRSSVLAAPRASSRLMMTAGSSLRSRSEELPQEWTKVDLEGRERCRRAAVGRPSRTRGQKPLGRHDSGRAPCGSCAQGRIPRMPRPPLHLLVPRAWSECAFHPPDKWALSCGYSAHSPLFCAASRRSE</sequence>
<dbReference type="EMBL" id="GIFC01015257">
    <property type="protein sequence ID" value="MXU97340.1"/>
    <property type="molecule type" value="Transcribed_RNA"/>
</dbReference>
<feature type="compositionally biased region" description="Basic residues" evidence="1">
    <location>
        <begin position="182"/>
        <end position="192"/>
    </location>
</feature>
<reference evidence="2" key="1">
    <citation type="submission" date="2019-12" db="EMBL/GenBank/DDBJ databases">
        <title>An insight into the sialome of adult female Ixodes ricinus ticks feeding for 6 days.</title>
        <authorList>
            <person name="Perner J."/>
            <person name="Ribeiro J.M.C."/>
        </authorList>
    </citation>
    <scope>NUCLEOTIDE SEQUENCE</scope>
    <source>
        <strain evidence="2">Semi-engorged</strain>
        <tissue evidence="2">Salivary glands</tissue>
    </source>
</reference>
<protein>
    <submittedName>
        <fullName evidence="2">Uncharacterized protein</fullName>
    </submittedName>
</protein>
<dbReference type="AlphaFoldDB" id="A0A6B0V4W9"/>
<organism evidence="2">
    <name type="scientific">Ixodes ricinus</name>
    <name type="common">Common tick</name>
    <name type="synonym">Acarus ricinus</name>
    <dbReference type="NCBI Taxonomy" id="34613"/>
    <lineage>
        <taxon>Eukaryota</taxon>
        <taxon>Metazoa</taxon>
        <taxon>Ecdysozoa</taxon>
        <taxon>Arthropoda</taxon>
        <taxon>Chelicerata</taxon>
        <taxon>Arachnida</taxon>
        <taxon>Acari</taxon>
        <taxon>Parasitiformes</taxon>
        <taxon>Ixodida</taxon>
        <taxon>Ixodoidea</taxon>
        <taxon>Ixodidae</taxon>
        <taxon>Ixodinae</taxon>
        <taxon>Ixodes</taxon>
    </lineage>
</organism>
<accession>A0A6B0V4W9</accession>
<evidence type="ECO:0000313" key="2">
    <source>
        <dbReference type="EMBL" id="MXU97340.1"/>
    </source>
</evidence>
<evidence type="ECO:0000256" key="1">
    <source>
        <dbReference type="SAM" id="MobiDB-lite"/>
    </source>
</evidence>
<feature type="region of interest" description="Disordered" evidence="1">
    <location>
        <begin position="182"/>
        <end position="205"/>
    </location>
</feature>
<proteinExistence type="predicted"/>